<dbReference type="Pfam" id="PF02597">
    <property type="entry name" value="ThiS"/>
    <property type="match status" value="1"/>
</dbReference>
<dbReference type="RefSeq" id="WP_345203920.1">
    <property type="nucleotide sequence ID" value="NZ_BAABGM010000009.1"/>
</dbReference>
<keyword evidence="2" id="KW-1185">Reference proteome</keyword>
<dbReference type="SUPFAM" id="SSF54285">
    <property type="entry name" value="MoaD/ThiS"/>
    <property type="match status" value="1"/>
</dbReference>
<name>A0ABP8K9N7_9MICO</name>
<gene>
    <name evidence="1" type="ORF">GCM10023168_13780</name>
</gene>
<dbReference type="InterPro" id="IPR016155">
    <property type="entry name" value="Mopterin_synth/thiamin_S_b"/>
</dbReference>
<sequence>MAVVLRIPAHLRVSADGLDRIELQGGTLGEVLGHLGDRHSDLRAQLVDDVGRPRRCLRLYVNDDDAATGHGLDTPVRDGDEITVLLALAGG</sequence>
<comment type="caution">
    <text evidence="1">The sequence shown here is derived from an EMBL/GenBank/DDBJ whole genome shotgun (WGS) entry which is preliminary data.</text>
</comment>
<dbReference type="PANTHER" id="PTHR38031:SF1">
    <property type="entry name" value="SULFUR CARRIER PROTEIN CYSO"/>
    <property type="match status" value="1"/>
</dbReference>
<dbReference type="InterPro" id="IPR003749">
    <property type="entry name" value="ThiS/MoaD-like"/>
</dbReference>
<dbReference type="InterPro" id="IPR052045">
    <property type="entry name" value="Sulfur_Carrier/Prot_Modifier"/>
</dbReference>
<evidence type="ECO:0000313" key="1">
    <source>
        <dbReference type="EMBL" id="GAA4402857.1"/>
    </source>
</evidence>
<protein>
    <submittedName>
        <fullName evidence="1">MoaD/ThiS family protein</fullName>
    </submittedName>
</protein>
<dbReference type="Proteomes" id="UP001500945">
    <property type="component" value="Unassembled WGS sequence"/>
</dbReference>
<organism evidence="1 2">
    <name type="scientific">Fodinibacter luteus</name>
    <dbReference type="NCBI Taxonomy" id="552064"/>
    <lineage>
        <taxon>Bacteria</taxon>
        <taxon>Bacillati</taxon>
        <taxon>Actinomycetota</taxon>
        <taxon>Actinomycetes</taxon>
        <taxon>Micrococcales</taxon>
        <taxon>Intrasporangiaceae</taxon>
        <taxon>Fodinibacter (ex Wang et al. 2009)</taxon>
    </lineage>
</organism>
<accession>A0ABP8K9N7</accession>
<dbReference type="EMBL" id="BAABGM010000009">
    <property type="protein sequence ID" value="GAA4402857.1"/>
    <property type="molecule type" value="Genomic_DNA"/>
</dbReference>
<dbReference type="InterPro" id="IPR012675">
    <property type="entry name" value="Beta-grasp_dom_sf"/>
</dbReference>
<dbReference type="Gene3D" id="3.10.20.30">
    <property type="match status" value="1"/>
</dbReference>
<reference evidence="2" key="1">
    <citation type="journal article" date="2019" name="Int. J. Syst. Evol. Microbiol.">
        <title>The Global Catalogue of Microorganisms (GCM) 10K type strain sequencing project: providing services to taxonomists for standard genome sequencing and annotation.</title>
        <authorList>
            <consortium name="The Broad Institute Genomics Platform"/>
            <consortium name="The Broad Institute Genome Sequencing Center for Infectious Disease"/>
            <person name="Wu L."/>
            <person name="Ma J."/>
        </authorList>
    </citation>
    <scope>NUCLEOTIDE SEQUENCE [LARGE SCALE GENOMIC DNA]</scope>
    <source>
        <strain evidence="2">JCM 17809</strain>
    </source>
</reference>
<evidence type="ECO:0000313" key="2">
    <source>
        <dbReference type="Proteomes" id="UP001500945"/>
    </source>
</evidence>
<dbReference type="PANTHER" id="PTHR38031">
    <property type="entry name" value="SULFUR CARRIER PROTEIN SLR0821-RELATED"/>
    <property type="match status" value="1"/>
</dbReference>
<proteinExistence type="predicted"/>